<comment type="similarity">
    <text evidence="2">Belongs to the cytochrome P450 family.</text>
</comment>
<evidence type="ECO:0000256" key="4">
    <source>
        <dbReference type="ARBA" id="ARBA00022723"/>
    </source>
</evidence>
<evidence type="ECO:0000256" key="1">
    <source>
        <dbReference type="ARBA" id="ARBA00001971"/>
    </source>
</evidence>
<comment type="cofactor">
    <cofactor evidence="1">
        <name>heme</name>
        <dbReference type="ChEBI" id="CHEBI:30413"/>
    </cofactor>
</comment>
<keyword evidence="5" id="KW-0408">Iron</keyword>
<evidence type="ECO:0000313" key="7">
    <source>
        <dbReference type="Proteomes" id="UP000664940"/>
    </source>
</evidence>
<dbReference type="AlphaFoldDB" id="A0A834DEL9"/>
<dbReference type="GO" id="GO:0005506">
    <property type="term" value="F:iron ion binding"/>
    <property type="evidence" value="ECO:0007669"/>
    <property type="project" value="InterPro"/>
</dbReference>
<dbReference type="PANTHER" id="PTHR24300:SF275">
    <property type="entry name" value="CYTOCHROME P450 2F1"/>
    <property type="match status" value="1"/>
</dbReference>
<dbReference type="GO" id="GO:0005737">
    <property type="term" value="C:cytoplasm"/>
    <property type="evidence" value="ECO:0007669"/>
    <property type="project" value="TreeGrafter"/>
</dbReference>
<evidence type="ECO:0000256" key="3">
    <source>
        <dbReference type="ARBA" id="ARBA00022617"/>
    </source>
</evidence>
<dbReference type="SUPFAM" id="SSF48264">
    <property type="entry name" value="Cytochrome P450"/>
    <property type="match status" value="2"/>
</dbReference>
<proteinExistence type="inferred from homology"/>
<dbReference type="Pfam" id="PF00067">
    <property type="entry name" value="p450"/>
    <property type="match status" value="2"/>
</dbReference>
<dbReference type="InterPro" id="IPR002401">
    <property type="entry name" value="Cyt_P450_E_grp-I"/>
</dbReference>
<sequence>MAAEYEPEECTQLSREYGSVYAVHLGPRPVVVLSGYQAMKEALVDQAKEFGGHGSYCTFFNFVKSNGITYSNGEQWKVLRKFCIQILWNSRMGKRSFEEQTVEEGNFLLVELWKTGVCNIISSVVFSSHFNYNVERLLTIIHLLHDTSQIPSSPWGEGTKAITLLHTVHYNPSQFLTPQEFNPEHFLDAHQSFKKSPACMPFSACTASEKDLRVVVKYWALQPDSSSIISKVYGLGDVISPLCLDFHIYEMEIIIRPTCQSYEG</sequence>
<evidence type="ECO:0000256" key="5">
    <source>
        <dbReference type="ARBA" id="ARBA00023004"/>
    </source>
</evidence>
<comment type="caution">
    <text evidence="6">The sequence shown here is derived from an EMBL/GenBank/DDBJ whole genome shotgun (WGS) entry which is preliminary data.</text>
</comment>
<dbReference type="GO" id="GO:0020037">
    <property type="term" value="F:heme binding"/>
    <property type="evidence" value="ECO:0007669"/>
    <property type="project" value="InterPro"/>
</dbReference>
<dbReference type="InterPro" id="IPR036396">
    <property type="entry name" value="Cyt_P450_sf"/>
</dbReference>
<dbReference type="GO" id="GO:0016712">
    <property type="term" value="F:oxidoreductase activity, acting on paired donors, with incorporation or reduction of molecular oxygen, reduced flavin or flavoprotein as one donor, and incorporation of one atom of oxygen"/>
    <property type="evidence" value="ECO:0007669"/>
    <property type="project" value="TreeGrafter"/>
</dbReference>
<dbReference type="PRINTS" id="PR00463">
    <property type="entry name" value="EP450I"/>
</dbReference>
<keyword evidence="3" id="KW-0349">Heme</keyword>
<dbReference type="GO" id="GO:0019373">
    <property type="term" value="P:epoxygenase P450 pathway"/>
    <property type="evidence" value="ECO:0007669"/>
    <property type="project" value="TreeGrafter"/>
</dbReference>
<reference evidence="6 7" key="1">
    <citation type="journal article" date="2020" name="Nature">
        <title>Six reference-quality genomes reveal evolution of bat adaptations.</title>
        <authorList>
            <person name="Jebb D."/>
            <person name="Huang Z."/>
            <person name="Pippel M."/>
            <person name="Hughes G.M."/>
            <person name="Lavrichenko K."/>
            <person name="Devanna P."/>
            <person name="Winkler S."/>
            <person name="Jermiin L.S."/>
            <person name="Skirmuntt E.C."/>
            <person name="Katzourakis A."/>
            <person name="Burkitt-Gray L."/>
            <person name="Ray D.A."/>
            <person name="Sullivan K.A.M."/>
            <person name="Roscito J.G."/>
            <person name="Kirilenko B.M."/>
            <person name="Davalos L.M."/>
            <person name="Corthals A.P."/>
            <person name="Power M.L."/>
            <person name="Jones G."/>
            <person name="Ransome R.D."/>
            <person name="Dechmann D.K.N."/>
            <person name="Locatelli A.G."/>
            <person name="Puechmaille S.J."/>
            <person name="Fedrigo O."/>
            <person name="Jarvis E.D."/>
            <person name="Hiller M."/>
            <person name="Vernes S.C."/>
            <person name="Myers E.W."/>
            <person name="Teeling E.C."/>
        </authorList>
    </citation>
    <scope>NUCLEOTIDE SEQUENCE [LARGE SCALE GENOMIC DNA]</scope>
    <source>
        <strain evidence="6">Bat1K_MPI-CBG_1</strain>
    </source>
</reference>
<dbReference type="InterPro" id="IPR001128">
    <property type="entry name" value="Cyt_P450"/>
</dbReference>
<dbReference type="InterPro" id="IPR050182">
    <property type="entry name" value="Cytochrome_P450_fam2"/>
</dbReference>
<name>A0A834DEL9_9CHIR</name>
<dbReference type="GO" id="GO:0008392">
    <property type="term" value="F:arachidonate epoxygenase activity"/>
    <property type="evidence" value="ECO:0007669"/>
    <property type="project" value="TreeGrafter"/>
</dbReference>
<gene>
    <name evidence="6" type="ORF">HJG60_003552</name>
</gene>
<dbReference type="Proteomes" id="UP000664940">
    <property type="component" value="Unassembled WGS sequence"/>
</dbReference>
<protein>
    <submittedName>
        <fullName evidence="6">Cytochrome P450 family 2 subfamily F member 1</fullName>
    </submittedName>
</protein>
<dbReference type="Gene3D" id="1.10.630.10">
    <property type="entry name" value="Cytochrome P450"/>
    <property type="match status" value="2"/>
</dbReference>
<dbReference type="PANTHER" id="PTHR24300">
    <property type="entry name" value="CYTOCHROME P450 508A4-RELATED"/>
    <property type="match status" value="1"/>
</dbReference>
<dbReference type="GO" id="GO:0006805">
    <property type="term" value="P:xenobiotic metabolic process"/>
    <property type="evidence" value="ECO:0007669"/>
    <property type="project" value="TreeGrafter"/>
</dbReference>
<dbReference type="EMBL" id="JABVXQ010000014">
    <property type="protein sequence ID" value="KAF6077224.1"/>
    <property type="molecule type" value="Genomic_DNA"/>
</dbReference>
<organism evidence="6 7">
    <name type="scientific">Phyllostomus discolor</name>
    <name type="common">pale spear-nosed bat</name>
    <dbReference type="NCBI Taxonomy" id="89673"/>
    <lineage>
        <taxon>Eukaryota</taxon>
        <taxon>Metazoa</taxon>
        <taxon>Chordata</taxon>
        <taxon>Craniata</taxon>
        <taxon>Vertebrata</taxon>
        <taxon>Euteleostomi</taxon>
        <taxon>Mammalia</taxon>
        <taxon>Eutheria</taxon>
        <taxon>Laurasiatheria</taxon>
        <taxon>Chiroptera</taxon>
        <taxon>Yangochiroptera</taxon>
        <taxon>Phyllostomidae</taxon>
        <taxon>Phyllostominae</taxon>
        <taxon>Phyllostomus</taxon>
    </lineage>
</organism>
<evidence type="ECO:0000313" key="6">
    <source>
        <dbReference type="EMBL" id="KAF6077224.1"/>
    </source>
</evidence>
<accession>A0A834DEL9</accession>
<evidence type="ECO:0000256" key="2">
    <source>
        <dbReference type="ARBA" id="ARBA00010617"/>
    </source>
</evidence>
<keyword evidence="4" id="KW-0479">Metal-binding</keyword>